<protein>
    <submittedName>
        <fullName evidence="1">Uncharacterized protein</fullName>
    </submittedName>
</protein>
<gene>
    <name evidence="1" type="ORF">APHIGO_LOCUS7674</name>
</gene>
<dbReference type="EMBL" id="OU899036">
    <property type="protein sequence ID" value="CAH1730855.1"/>
    <property type="molecule type" value="Genomic_DNA"/>
</dbReference>
<proteinExistence type="predicted"/>
<organism evidence="1 2">
    <name type="scientific">Aphis gossypii</name>
    <name type="common">Cotton aphid</name>
    <dbReference type="NCBI Taxonomy" id="80765"/>
    <lineage>
        <taxon>Eukaryota</taxon>
        <taxon>Metazoa</taxon>
        <taxon>Ecdysozoa</taxon>
        <taxon>Arthropoda</taxon>
        <taxon>Hexapoda</taxon>
        <taxon>Insecta</taxon>
        <taxon>Pterygota</taxon>
        <taxon>Neoptera</taxon>
        <taxon>Paraneoptera</taxon>
        <taxon>Hemiptera</taxon>
        <taxon>Sternorrhyncha</taxon>
        <taxon>Aphidomorpha</taxon>
        <taxon>Aphidoidea</taxon>
        <taxon>Aphididae</taxon>
        <taxon>Aphidini</taxon>
        <taxon>Aphis</taxon>
        <taxon>Aphis</taxon>
    </lineage>
</organism>
<evidence type="ECO:0000313" key="1">
    <source>
        <dbReference type="EMBL" id="CAH1730855.1"/>
    </source>
</evidence>
<sequence length="163" mass="18461">MFEYKRIKATIQACLKKLVSSDGKIEDLHLITKAFRGSSAYWRTALNEFVAKIRSLGPPTFSSAAVATIYIGSTCGQHFSLLTQSKCRSALVHHSRGTAANRKVSCHSESSLHDQNQGANEIYMQQRVNFWWQCQGLLVAYRVSRSWKSSYSHDHLDRESSIF</sequence>
<name>A0A9P0J7Z4_APHGO</name>
<reference evidence="1" key="1">
    <citation type="submission" date="2022-02" db="EMBL/GenBank/DDBJ databases">
        <authorList>
            <person name="King R."/>
        </authorList>
    </citation>
    <scope>NUCLEOTIDE SEQUENCE</scope>
</reference>
<reference evidence="1" key="2">
    <citation type="submission" date="2022-10" db="EMBL/GenBank/DDBJ databases">
        <authorList>
            <consortium name="ENA_rothamsted_submissions"/>
            <consortium name="culmorum"/>
            <person name="King R."/>
        </authorList>
    </citation>
    <scope>NUCLEOTIDE SEQUENCE</scope>
</reference>
<keyword evidence="2" id="KW-1185">Reference proteome</keyword>
<evidence type="ECO:0000313" key="2">
    <source>
        <dbReference type="Proteomes" id="UP001154329"/>
    </source>
</evidence>
<accession>A0A9P0J7Z4</accession>
<dbReference type="Proteomes" id="UP001154329">
    <property type="component" value="Chromosome 3"/>
</dbReference>
<dbReference type="AlphaFoldDB" id="A0A9P0J7Z4"/>